<evidence type="ECO:0000256" key="12">
    <source>
        <dbReference type="ARBA" id="ARBA00052376"/>
    </source>
</evidence>
<comment type="catalytic activity">
    <reaction evidence="13">
        <text>(3Z)-octenoyl-CoA = (2E)-octenoyl-CoA</text>
        <dbReference type="Rhea" id="RHEA:46044"/>
        <dbReference type="ChEBI" id="CHEBI:62242"/>
        <dbReference type="ChEBI" id="CHEBI:85640"/>
    </reaction>
    <physiologicalReaction direction="left-to-right" evidence="13">
        <dbReference type="Rhea" id="RHEA:46045"/>
    </physiologicalReaction>
</comment>
<evidence type="ECO:0000256" key="10">
    <source>
        <dbReference type="ARBA" id="ARBA00050938"/>
    </source>
</evidence>
<comment type="subunit">
    <text evidence="3">Homotrimer.</text>
</comment>
<evidence type="ECO:0000256" key="9">
    <source>
        <dbReference type="ARBA" id="ARBA00023235"/>
    </source>
</evidence>
<protein>
    <recommendedName>
        <fullName evidence="15">Enoyl-CoA delta isomerase 1, mitochondrial</fullName>
    </recommendedName>
    <alternativeName>
        <fullName evidence="16">3,2-trans-enoyl-CoA isomerase</fullName>
    </alternativeName>
</protein>
<evidence type="ECO:0000256" key="3">
    <source>
        <dbReference type="ARBA" id="ARBA00011233"/>
    </source>
</evidence>
<evidence type="ECO:0000256" key="1">
    <source>
        <dbReference type="ARBA" id="ARBA00004305"/>
    </source>
</evidence>
<reference evidence="17" key="1">
    <citation type="journal article" date="2014" name="PLoS Negl. Trop. Dis.">
        <title>An updated insight into the Sialotranscriptome of Triatoma infestans: developmental stage and geographic variations.</title>
        <authorList>
            <person name="Schwarz A."/>
            <person name="Medrano-Mercado N."/>
            <person name="Schaub G.A."/>
            <person name="Struchiner C.J."/>
            <person name="Bargues M.D."/>
            <person name="Levy M.Z."/>
            <person name="Ribeiro J.M."/>
        </authorList>
    </citation>
    <scope>NUCLEOTIDE SEQUENCE</scope>
    <source>
        <strain evidence="17">Chile</strain>
        <tissue evidence="17">Salivary glands</tissue>
    </source>
</reference>
<dbReference type="EMBL" id="GBBI01001189">
    <property type="protein sequence ID" value="JAC17523.1"/>
    <property type="molecule type" value="mRNA"/>
</dbReference>
<dbReference type="PANTHER" id="PTHR11941">
    <property type="entry name" value="ENOYL-COA HYDRATASE-RELATED"/>
    <property type="match status" value="1"/>
</dbReference>
<evidence type="ECO:0000256" key="5">
    <source>
        <dbReference type="ARBA" id="ARBA00022946"/>
    </source>
</evidence>
<evidence type="ECO:0000256" key="14">
    <source>
        <dbReference type="ARBA" id="ARBA00056147"/>
    </source>
</evidence>
<organism evidence="17">
    <name type="scientific">Triatoma infestans</name>
    <name type="common">Assassin bug</name>
    <dbReference type="NCBI Taxonomy" id="30076"/>
    <lineage>
        <taxon>Eukaryota</taxon>
        <taxon>Metazoa</taxon>
        <taxon>Ecdysozoa</taxon>
        <taxon>Arthropoda</taxon>
        <taxon>Hexapoda</taxon>
        <taxon>Insecta</taxon>
        <taxon>Pterygota</taxon>
        <taxon>Neoptera</taxon>
        <taxon>Paraneoptera</taxon>
        <taxon>Hemiptera</taxon>
        <taxon>Heteroptera</taxon>
        <taxon>Panheteroptera</taxon>
        <taxon>Cimicomorpha</taxon>
        <taxon>Reduviidae</taxon>
        <taxon>Triatominae</taxon>
        <taxon>Triatoma</taxon>
    </lineage>
</organism>
<evidence type="ECO:0000256" key="8">
    <source>
        <dbReference type="ARBA" id="ARBA00023128"/>
    </source>
</evidence>
<name>A0A023F9D3_TRIIF</name>
<dbReference type="GO" id="GO:0005759">
    <property type="term" value="C:mitochondrial matrix"/>
    <property type="evidence" value="ECO:0007669"/>
    <property type="project" value="UniProtKB-SubCell"/>
</dbReference>
<proteinExistence type="evidence at transcript level"/>
<accession>A0A023F9D3</accession>
<keyword evidence="6" id="KW-0007">Acetylation</keyword>
<dbReference type="InterPro" id="IPR001753">
    <property type="entry name" value="Enoyl-CoA_hydra/iso"/>
</dbReference>
<keyword evidence="8" id="KW-0496">Mitochondrion</keyword>
<dbReference type="Gene3D" id="6.10.250.170">
    <property type="match status" value="1"/>
</dbReference>
<evidence type="ECO:0000256" key="13">
    <source>
        <dbReference type="ARBA" id="ARBA00052542"/>
    </source>
</evidence>
<dbReference type="FunFam" id="3.90.226.10:FF:000034">
    <property type="entry name" value="Enoyl-CoA delta isomerase 1"/>
    <property type="match status" value="1"/>
</dbReference>
<keyword evidence="9" id="KW-0413">Isomerase</keyword>
<dbReference type="GO" id="GO:0004165">
    <property type="term" value="F:delta(3)-delta(2)-enoyl-CoA isomerase activity"/>
    <property type="evidence" value="ECO:0007669"/>
    <property type="project" value="UniProtKB-EC"/>
</dbReference>
<evidence type="ECO:0000256" key="2">
    <source>
        <dbReference type="ARBA" id="ARBA00005005"/>
    </source>
</evidence>
<sequence>MSFLKHCSRIGLRSSIRSFSSGNDALVDVKTDNKGIATVTMNRPPVNSLNFHLLEALHRTFVTLERDKCRGMILTSSSPTVFSAGLDILEMYQPTLDKARKFWRMLQDTWIKLYSSPYPTVAVINGHSPAGGCLLALSCEYRVIVPKVTIGLNETQLGIVAPQWFQDCLRNVIGDRKAEIALTSGHMFTSDEALRAGLVDEIVSDKDAGIAAAEKFLKVHSRIPALARTSVKVGFRKDTLSRLLNGREVDTKIFIDFIFQPKVQEGLGHYLESLKKK</sequence>
<dbReference type="SUPFAM" id="SSF52096">
    <property type="entry name" value="ClpP/crotonase"/>
    <property type="match status" value="1"/>
</dbReference>
<dbReference type="Gene3D" id="3.90.226.10">
    <property type="entry name" value="2-enoyl-CoA Hydratase, Chain A, domain 1"/>
    <property type="match status" value="1"/>
</dbReference>
<keyword evidence="5" id="KW-0809">Transit peptide</keyword>
<dbReference type="GO" id="GO:0006635">
    <property type="term" value="P:fatty acid beta-oxidation"/>
    <property type="evidence" value="ECO:0007669"/>
    <property type="project" value="TreeGrafter"/>
</dbReference>
<evidence type="ECO:0000256" key="6">
    <source>
        <dbReference type="ARBA" id="ARBA00022990"/>
    </source>
</evidence>
<comment type="function">
    <text evidence="14">Key enzyme of fatty acid beta-oxidation. Able to isomerize both 3-cis (3Z) and 3-trans (3E) double bonds into the 2-trans (2E) form in a range of enoyl-CoA species, with a preference for (3Z)-enoyl-CoAs over (3E)-enoyl-CoAs. The catalytic efficiency of this enzyme is not affected by the fatty acyl chain length.</text>
</comment>
<comment type="catalytic activity">
    <reaction evidence="11">
        <text>(2E)-tetradecenoyl-CoA = (3Z)-tetradecenoyl-CoA</text>
        <dbReference type="Rhea" id="RHEA:29847"/>
        <dbReference type="ChEBI" id="CHEBI:61405"/>
        <dbReference type="ChEBI" id="CHEBI:61968"/>
    </reaction>
    <physiologicalReaction direction="right-to-left" evidence="11">
        <dbReference type="Rhea" id="RHEA:29849"/>
    </physiologicalReaction>
</comment>
<evidence type="ECO:0000256" key="7">
    <source>
        <dbReference type="ARBA" id="ARBA00023098"/>
    </source>
</evidence>
<comment type="subcellular location">
    <subcellularLocation>
        <location evidence="1">Mitochondrion matrix</location>
    </subcellularLocation>
</comment>
<evidence type="ECO:0000256" key="16">
    <source>
        <dbReference type="ARBA" id="ARBA00083575"/>
    </source>
</evidence>
<dbReference type="PANTHER" id="PTHR11941:SF45">
    <property type="entry name" value="ENOYL-COA DELTA ISOMERASE 1, MITOCHONDRIAL"/>
    <property type="match status" value="1"/>
</dbReference>
<evidence type="ECO:0000256" key="11">
    <source>
        <dbReference type="ARBA" id="ARBA00051293"/>
    </source>
</evidence>
<evidence type="ECO:0000256" key="15">
    <source>
        <dbReference type="ARBA" id="ARBA00068317"/>
    </source>
</evidence>
<evidence type="ECO:0000256" key="4">
    <source>
        <dbReference type="ARBA" id="ARBA00022832"/>
    </source>
</evidence>
<keyword evidence="4" id="KW-0276">Fatty acid metabolism</keyword>
<comment type="catalytic activity">
    <reaction evidence="12">
        <text>(3Z)-dodecenoyl-CoA = (2E)-dodecenoyl-CoA</text>
        <dbReference type="Rhea" id="RHEA:23716"/>
        <dbReference type="ChEBI" id="CHEBI:57330"/>
        <dbReference type="ChEBI" id="CHEBI:58543"/>
        <dbReference type="EC" id="5.3.3.8"/>
    </reaction>
    <physiologicalReaction direction="left-to-right" evidence="12">
        <dbReference type="Rhea" id="RHEA:23717"/>
    </physiologicalReaction>
</comment>
<comment type="pathway">
    <text evidence="2">Lipid metabolism; fatty acid beta-oxidation.</text>
</comment>
<dbReference type="AlphaFoldDB" id="A0A023F9D3"/>
<dbReference type="CDD" id="cd06558">
    <property type="entry name" value="crotonase-like"/>
    <property type="match status" value="1"/>
</dbReference>
<comment type="catalytic activity">
    <reaction evidence="10">
        <text>(3Z)-decenoyl-CoA = (2E)-decenoyl-CoA</text>
        <dbReference type="Rhea" id="RHEA:77195"/>
        <dbReference type="ChEBI" id="CHEBI:61406"/>
        <dbReference type="ChEBI" id="CHEBI:195601"/>
    </reaction>
    <physiologicalReaction direction="left-to-right" evidence="10">
        <dbReference type="Rhea" id="RHEA:77196"/>
    </physiologicalReaction>
</comment>
<evidence type="ECO:0000313" key="17">
    <source>
        <dbReference type="EMBL" id="JAC17523.1"/>
    </source>
</evidence>
<dbReference type="Pfam" id="PF00378">
    <property type="entry name" value="ECH_1"/>
    <property type="match status" value="1"/>
</dbReference>
<dbReference type="InterPro" id="IPR029045">
    <property type="entry name" value="ClpP/crotonase-like_dom_sf"/>
</dbReference>
<keyword evidence="7" id="KW-0443">Lipid metabolism</keyword>